<evidence type="ECO:0000313" key="2">
    <source>
        <dbReference type="Proteomes" id="UP001186974"/>
    </source>
</evidence>
<gene>
    <name evidence="1" type="ORF">LTS18_012890</name>
</gene>
<evidence type="ECO:0000313" key="1">
    <source>
        <dbReference type="EMBL" id="KAK3048732.1"/>
    </source>
</evidence>
<reference evidence="1" key="1">
    <citation type="submission" date="2024-09" db="EMBL/GenBank/DDBJ databases">
        <title>Black Yeasts Isolated from many extreme environments.</title>
        <authorList>
            <person name="Coleine C."/>
            <person name="Stajich J.E."/>
            <person name="Selbmann L."/>
        </authorList>
    </citation>
    <scope>NUCLEOTIDE SEQUENCE</scope>
    <source>
        <strain evidence="1">CCFEE 5737</strain>
    </source>
</reference>
<name>A0ACC3CWQ3_9PEZI</name>
<comment type="caution">
    <text evidence="1">The sequence shown here is derived from an EMBL/GenBank/DDBJ whole genome shotgun (WGS) entry which is preliminary data.</text>
</comment>
<feature type="non-terminal residue" evidence="1">
    <location>
        <position position="1"/>
    </location>
</feature>
<proteinExistence type="predicted"/>
<dbReference type="EMBL" id="JAWDJW010010255">
    <property type="protein sequence ID" value="KAK3048732.1"/>
    <property type="molecule type" value="Genomic_DNA"/>
</dbReference>
<accession>A0ACC3CWQ3</accession>
<protein>
    <submittedName>
        <fullName evidence="1">Uncharacterized protein</fullName>
    </submittedName>
</protein>
<dbReference type="Proteomes" id="UP001186974">
    <property type="component" value="Unassembled WGS sequence"/>
</dbReference>
<sequence>TLLRNEWGFDQYSGYVSTDCDAAYNVFDPHMYAMNESSAAADSIRAGADIDCGTTYQYFLNESISEGYIARDEIEVAVFRLYSQLVRNGWFDGNSSMYKDLTWTDVLKTDAWNISYESAVEGITLLKNDGTLPLSGNVRSVALIGPWANATEQMQGNYYGPAPYLISPLDAARASGLTINYALGTEISANSTANFSSAIDAARNSDAIVFAGGIDNTVEAEGQDRANVTWPGNQLDLISQLSNLGKPLVVLQMGGGQVDSSSLKSNQNVNSLVWGGYPGQSGGQAIMDVLTGKRAPAGRLVTTQYPADYATSFRQDDLSLRPNATTGNPGQTYMWYTGEPVYEFGHGLFYTAFTAASRMRNASFDIADIIGMAHPGYEYTEQTPFMNFSTTIKNTGQTASPYSAMLFATTQNAGPAPYPNKWLVGFDRLAAIQPGAQTQMTIPIPVGAMTRADELGNRWLYPGTYSLVLNNEGDVNMTVTLTGNATVVAKWPLPVEQIPDASA</sequence>
<organism evidence="1 2">
    <name type="scientific">Coniosporium uncinatum</name>
    <dbReference type="NCBI Taxonomy" id="93489"/>
    <lineage>
        <taxon>Eukaryota</taxon>
        <taxon>Fungi</taxon>
        <taxon>Dikarya</taxon>
        <taxon>Ascomycota</taxon>
        <taxon>Pezizomycotina</taxon>
        <taxon>Dothideomycetes</taxon>
        <taxon>Dothideomycetes incertae sedis</taxon>
        <taxon>Coniosporium</taxon>
    </lineage>
</organism>
<keyword evidence="2" id="KW-1185">Reference proteome</keyword>